<dbReference type="Proteomes" id="UP001060085">
    <property type="component" value="Linkage Group LG08"/>
</dbReference>
<evidence type="ECO:0000313" key="2">
    <source>
        <dbReference type="Proteomes" id="UP001060085"/>
    </source>
</evidence>
<gene>
    <name evidence="1" type="ORF">M9H77_35972</name>
</gene>
<organism evidence="1 2">
    <name type="scientific">Catharanthus roseus</name>
    <name type="common">Madagascar periwinkle</name>
    <name type="synonym">Vinca rosea</name>
    <dbReference type="NCBI Taxonomy" id="4058"/>
    <lineage>
        <taxon>Eukaryota</taxon>
        <taxon>Viridiplantae</taxon>
        <taxon>Streptophyta</taxon>
        <taxon>Embryophyta</taxon>
        <taxon>Tracheophyta</taxon>
        <taxon>Spermatophyta</taxon>
        <taxon>Magnoliopsida</taxon>
        <taxon>eudicotyledons</taxon>
        <taxon>Gunneridae</taxon>
        <taxon>Pentapetalae</taxon>
        <taxon>asterids</taxon>
        <taxon>lamiids</taxon>
        <taxon>Gentianales</taxon>
        <taxon>Apocynaceae</taxon>
        <taxon>Rauvolfioideae</taxon>
        <taxon>Vinceae</taxon>
        <taxon>Catharanthinae</taxon>
        <taxon>Catharanthus</taxon>
    </lineage>
</organism>
<evidence type="ECO:0000313" key="1">
    <source>
        <dbReference type="EMBL" id="KAI5649967.1"/>
    </source>
</evidence>
<dbReference type="EMBL" id="CM044708">
    <property type="protein sequence ID" value="KAI5649967.1"/>
    <property type="molecule type" value="Genomic_DNA"/>
</dbReference>
<proteinExistence type="predicted"/>
<comment type="caution">
    <text evidence="1">The sequence shown here is derived from an EMBL/GenBank/DDBJ whole genome shotgun (WGS) entry which is preliminary data.</text>
</comment>
<reference evidence="2" key="1">
    <citation type="journal article" date="2023" name="Nat. Plants">
        <title>Single-cell RNA sequencing provides a high-resolution roadmap for understanding the multicellular compartmentation of specialized metabolism.</title>
        <authorList>
            <person name="Sun S."/>
            <person name="Shen X."/>
            <person name="Li Y."/>
            <person name="Li Y."/>
            <person name="Wang S."/>
            <person name="Li R."/>
            <person name="Zhang H."/>
            <person name="Shen G."/>
            <person name="Guo B."/>
            <person name="Wei J."/>
            <person name="Xu J."/>
            <person name="St-Pierre B."/>
            <person name="Chen S."/>
            <person name="Sun C."/>
        </authorList>
    </citation>
    <scope>NUCLEOTIDE SEQUENCE [LARGE SCALE GENOMIC DNA]</scope>
</reference>
<protein>
    <submittedName>
        <fullName evidence="1">Uncharacterized protein</fullName>
    </submittedName>
</protein>
<name>A0ACB9ZUR3_CATRO</name>
<keyword evidence="2" id="KW-1185">Reference proteome</keyword>
<accession>A0ACB9ZUR3</accession>
<sequence length="138" mass="16569">MEFNFNSCAFRRVYECHLTIADYVSYVLGIEDKRRNMEKELGNFLKDLPISLFLNPSLMRYEDFECQMKAYLELIKVNPLAFEKSILSKEVFERICKYFIVEHLYYHIPFEDCFSKLFIILRASFEKNSCAFISWAIH</sequence>